<evidence type="ECO:0000256" key="3">
    <source>
        <dbReference type="ARBA" id="ARBA00022840"/>
    </source>
</evidence>
<evidence type="ECO:0000256" key="2">
    <source>
        <dbReference type="ARBA" id="ARBA00022741"/>
    </source>
</evidence>
<dbReference type="InterPro" id="IPR027417">
    <property type="entry name" value="P-loop_NTPase"/>
</dbReference>
<proteinExistence type="predicted"/>
<dbReference type="PROSITE" id="PS50893">
    <property type="entry name" value="ABC_TRANSPORTER_2"/>
    <property type="match status" value="2"/>
</dbReference>
<dbReference type="AlphaFoldDB" id="A0A3B0VHS8"/>
<dbReference type="InterPro" id="IPR032781">
    <property type="entry name" value="ABC_tran_Xtn"/>
</dbReference>
<reference evidence="6" key="1">
    <citation type="submission" date="2018-06" db="EMBL/GenBank/DDBJ databases">
        <authorList>
            <person name="Zhirakovskaya E."/>
        </authorList>
    </citation>
    <scope>NUCLEOTIDE SEQUENCE</scope>
</reference>
<dbReference type="InterPro" id="IPR017871">
    <property type="entry name" value="ABC_transporter-like_CS"/>
</dbReference>
<dbReference type="Pfam" id="PF00005">
    <property type="entry name" value="ABC_tran"/>
    <property type="match status" value="2"/>
</dbReference>
<dbReference type="SUPFAM" id="SSF52540">
    <property type="entry name" value="P-loop containing nucleoside triphosphate hydrolases"/>
    <property type="match status" value="2"/>
</dbReference>
<feature type="region of interest" description="Disordered" evidence="4">
    <location>
        <begin position="527"/>
        <end position="559"/>
    </location>
</feature>
<evidence type="ECO:0000256" key="4">
    <source>
        <dbReference type="SAM" id="MobiDB-lite"/>
    </source>
</evidence>
<keyword evidence="2" id="KW-0547">Nucleotide-binding</keyword>
<dbReference type="InterPro" id="IPR050611">
    <property type="entry name" value="ABCF"/>
</dbReference>
<evidence type="ECO:0000313" key="6">
    <source>
        <dbReference type="EMBL" id="VAW37877.1"/>
    </source>
</evidence>
<name>A0A3B0VHS8_9ZZZZ</name>
<dbReference type="FunFam" id="3.40.50.300:FF:002053">
    <property type="entry name" value="ABC transporter ATP-binding protein"/>
    <property type="match status" value="1"/>
</dbReference>
<dbReference type="GO" id="GO:0016887">
    <property type="term" value="F:ATP hydrolysis activity"/>
    <property type="evidence" value="ECO:0007669"/>
    <property type="project" value="InterPro"/>
</dbReference>
<dbReference type="GO" id="GO:0005524">
    <property type="term" value="F:ATP binding"/>
    <property type="evidence" value="ECO:0007669"/>
    <property type="project" value="UniProtKB-KW"/>
</dbReference>
<dbReference type="InterPro" id="IPR003439">
    <property type="entry name" value="ABC_transporter-like_ATP-bd"/>
</dbReference>
<feature type="compositionally biased region" description="Polar residues" evidence="4">
    <location>
        <begin position="528"/>
        <end position="544"/>
    </location>
</feature>
<accession>A0A3B0VHS8</accession>
<organism evidence="6">
    <name type="scientific">hydrothermal vent metagenome</name>
    <dbReference type="NCBI Taxonomy" id="652676"/>
    <lineage>
        <taxon>unclassified sequences</taxon>
        <taxon>metagenomes</taxon>
        <taxon>ecological metagenomes</taxon>
    </lineage>
</organism>
<protein>
    <submittedName>
        <fullName evidence="6">Bis-ABC ATPase YheS</fullName>
    </submittedName>
</protein>
<dbReference type="PROSITE" id="PS00211">
    <property type="entry name" value="ABC_TRANSPORTER_1"/>
    <property type="match status" value="2"/>
</dbReference>
<dbReference type="SMART" id="SM00382">
    <property type="entry name" value="AAA"/>
    <property type="match status" value="2"/>
</dbReference>
<feature type="domain" description="ABC transporter" evidence="5">
    <location>
        <begin position="313"/>
        <end position="527"/>
    </location>
</feature>
<gene>
    <name evidence="6" type="ORF">MNBD_GAMMA01-1893</name>
</gene>
<evidence type="ECO:0000256" key="1">
    <source>
        <dbReference type="ARBA" id="ARBA00022737"/>
    </source>
</evidence>
<sequence length="633" mass="71900">MLKFQTLSLRRGKKELFGNVNLTINPATKVGLTGANGTGKTSLIKLILGELQADNGDLFISSKLIIAHVAQEIASSTESAIDYVINGDKEYRAIESAIMQAEATNNSNKLATLYDDMQQIDGYTAISRASKLLNGLGFTNDQEKHKVNQFSGGWRMRLSLAQALMCRSDILLLDEPTNHLDLEAIIWLEAWLKKYTGIVLLISHDRYFLNSVCTQIINIENNKLTQYTGNYDSFEHIRAQQLSQQQSMFVSQQRQIKHMQKYIDRFRYQATKAKQAQSRIKSLARMEMISAAQLDSPFNFEFIIDGFIPQQLVKIEHASAGYGDNVILDDMDLLIQKGDKIGLLGFNGAGKSTLIKLIAQELQQFSGEIDYAKELKIGYFAQHQIEQLHLEHSPIEHLKILDPDISEQKARNFLGGFAFHNDMTSESICNFSGGEKARLVLALIVYQKPNLLLLDEPTNHLDIKMRHAISVALQSFAGAMILVSHDRHLLATVTDRLLLVADGRVINFDGDLQDYYHWANATRKNRLEQTTQDRTTQQASSNSKKQQRQDAALIRQRQKPLRQKFKSIEKQLTKLQAQEHKLNTILLDESLYTHDNQEQLKQTTIKQTQVKKDIIALENQWLEISEQLEMPAE</sequence>
<feature type="domain" description="ABC transporter" evidence="5">
    <location>
        <begin position="2"/>
        <end position="246"/>
    </location>
</feature>
<dbReference type="PANTHER" id="PTHR19211">
    <property type="entry name" value="ATP-BINDING TRANSPORT PROTEIN-RELATED"/>
    <property type="match status" value="1"/>
</dbReference>
<evidence type="ECO:0000259" key="5">
    <source>
        <dbReference type="PROSITE" id="PS50893"/>
    </source>
</evidence>
<keyword evidence="1" id="KW-0677">Repeat</keyword>
<dbReference type="Gene3D" id="3.40.50.300">
    <property type="entry name" value="P-loop containing nucleotide triphosphate hydrolases"/>
    <property type="match status" value="2"/>
</dbReference>
<dbReference type="CDD" id="cd03221">
    <property type="entry name" value="ABCF_EF-3"/>
    <property type="match status" value="2"/>
</dbReference>
<dbReference type="PANTHER" id="PTHR19211:SF14">
    <property type="entry name" value="ATP-BINDING CASSETTE SUB-FAMILY F MEMBER 1"/>
    <property type="match status" value="1"/>
</dbReference>
<dbReference type="InterPro" id="IPR003593">
    <property type="entry name" value="AAA+_ATPase"/>
</dbReference>
<dbReference type="Pfam" id="PF12848">
    <property type="entry name" value="ABC_tran_Xtn"/>
    <property type="match status" value="1"/>
</dbReference>
<keyword evidence="3" id="KW-0067">ATP-binding</keyword>
<dbReference type="EMBL" id="UOEW01000182">
    <property type="protein sequence ID" value="VAW37877.1"/>
    <property type="molecule type" value="Genomic_DNA"/>
</dbReference>
<dbReference type="FunFam" id="3.40.50.300:FF:000011">
    <property type="entry name" value="Putative ABC transporter ATP-binding component"/>
    <property type="match status" value="1"/>
</dbReference>